<name>A0A9W6YW97_AMBMO</name>
<dbReference type="EMBL" id="BSXU01000805">
    <property type="protein sequence ID" value="GMG21812.1"/>
    <property type="molecule type" value="Genomic_DNA"/>
</dbReference>
<protein>
    <submittedName>
        <fullName evidence="2">Unnamed protein product</fullName>
    </submittedName>
</protein>
<sequence>MGKKNTYSISDDDDDIEELIGFGEESQGPSPSPKTNSFSGSIRQHIPQALPVSSFKIQKKTKKSPGVDEPLKNTLHERLKQKQRQRVPVNPSDEMPSEEVSTSRHKSKVSTRESSKEKERENGKKKPARRPKKSLDRTQEGEPPRKKSKPPNAPARRSTSPTKPKRRSRSRSKTDFDEDEDEDEDDGTVIPKNYKLTKEATKIIDSSINSNNMIGNYGEIWGVRRSSRIKHKDEDSDIEIIELTSDGEEKTVHAKKEEIDGVAHSADQKNNDDDDIEKEADLENLDSDDSVSDQNYGEGEKEITGYDAAPDNDNDNENDCDNDDDDDNDNDVPLSESLLSKRKTSSKKKKMDSISASPPVSPARRKSALASSHSRPSSKSRPKPSSLSRPKPTSRSRAEVKLESPVNTNIRSKIRITYQQKAKVLNLFRYFMELGEEGVTSSEYRRFYKYVQELEDIYDGIDDI</sequence>
<dbReference type="AlphaFoldDB" id="A0A9W6YW97"/>
<proteinExistence type="predicted"/>
<gene>
    <name evidence="2" type="ORF">Amon01_000226800</name>
</gene>
<accession>A0A9W6YW97</accession>
<feature type="compositionally biased region" description="Basic and acidic residues" evidence="1">
    <location>
        <begin position="110"/>
        <end position="124"/>
    </location>
</feature>
<evidence type="ECO:0000256" key="1">
    <source>
        <dbReference type="SAM" id="MobiDB-lite"/>
    </source>
</evidence>
<feature type="compositionally biased region" description="Acidic residues" evidence="1">
    <location>
        <begin position="176"/>
        <end position="187"/>
    </location>
</feature>
<feature type="region of interest" description="Disordered" evidence="1">
    <location>
        <begin position="227"/>
        <end position="404"/>
    </location>
</feature>
<evidence type="ECO:0000313" key="3">
    <source>
        <dbReference type="Proteomes" id="UP001165063"/>
    </source>
</evidence>
<keyword evidence="3" id="KW-1185">Reference proteome</keyword>
<dbReference type="Proteomes" id="UP001165063">
    <property type="component" value="Unassembled WGS sequence"/>
</dbReference>
<comment type="caution">
    <text evidence="2">The sequence shown here is derived from an EMBL/GenBank/DDBJ whole genome shotgun (WGS) entry which is preliminary data.</text>
</comment>
<feature type="compositionally biased region" description="Basic and acidic residues" evidence="1">
    <location>
        <begin position="133"/>
        <end position="145"/>
    </location>
</feature>
<feature type="region of interest" description="Disordered" evidence="1">
    <location>
        <begin position="1"/>
        <end position="196"/>
    </location>
</feature>
<feature type="compositionally biased region" description="Basic and acidic residues" evidence="1">
    <location>
        <begin position="247"/>
        <end position="271"/>
    </location>
</feature>
<feature type="compositionally biased region" description="Acidic residues" evidence="1">
    <location>
        <begin position="310"/>
        <end position="330"/>
    </location>
</feature>
<feature type="compositionally biased region" description="Basic and acidic residues" evidence="1">
    <location>
        <begin position="65"/>
        <end position="80"/>
    </location>
</feature>
<feature type="compositionally biased region" description="Acidic residues" evidence="1">
    <location>
        <begin position="272"/>
        <end position="291"/>
    </location>
</feature>
<feature type="compositionally biased region" description="Polar residues" evidence="1">
    <location>
        <begin position="27"/>
        <end position="42"/>
    </location>
</feature>
<evidence type="ECO:0000313" key="2">
    <source>
        <dbReference type="EMBL" id="GMG21812.1"/>
    </source>
</evidence>
<reference evidence="2" key="1">
    <citation type="submission" date="2023-04" db="EMBL/GenBank/DDBJ databases">
        <title>Ambrosiozyma monospora NBRC 1965.</title>
        <authorList>
            <person name="Ichikawa N."/>
            <person name="Sato H."/>
            <person name="Tonouchi N."/>
        </authorList>
    </citation>
    <scope>NUCLEOTIDE SEQUENCE</scope>
    <source>
        <strain evidence="2">NBRC 1965</strain>
    </source>
</reference>
<feature type="compositionally biased region" description="Basic residues" evidence="1">
    <location>
        <begin position="340"/>
        <end position="350"/>
    </location>
</feature>
<feature type="compositionally biased region" description="Low complexity" evidence="1">
    <location>
        <begin position="383"/>
        <end position="395"/>
    </location>
</feature>
<organism evidence="2 3">
    <name type="scientific">Ambrosiozyma monospora</name>
    <name type="common">Yeast</name>
    <name type="synonym">Endomycopsis monosporus</name>
    <dbReference type="NCBI Taxonomy" id="43982"/>
    <lineage>
        <taxon>Eukaryota</taxon>
        <taxon>Fungi</taxon>
        <taxon>Dikarya</taxon>
        <taxon>Ascomycota</taxon>
        <taxon>Saccharomycotina</taxon>
        <taxon>Pichiomycetes</taxon>
        <taxon>Pichiales</taxon>
        <taxon>Pichiaceae</taxon>
        <taxon>Ambrosiozyma</taxon>
    </lineage>
</organism>